<dbReference type="InterPro" id="IPR008571">
    <property type="entry name" value="HerA-like"/>
</dbReference>
<name>X1F552_9ZZZZ</name>
<dbReference type="Pfam" id="PF01935">
    <property type="entry name" value="DUF87"/>
    <property type="match status" value="1"/>
</dbReference>
<organism evidence="2">
    <name type="scientific">marine sediment metagenome</name>
    <dbReference type="NCBI Taxonomy" id="412755"/>
    <lineage>
        <taxon>unclassified sequences</taxon>
        <taxon>metagenomes</taxon>
        <taxon>ecological metagenomes</taxon>
    </lineage>
</organism>
<dbReference type="PANTHER" id="PTHR42957">
    <property type="entry name" value="HELICASE MJ1565-RELATED"/>
    <property type="match status" value="1"/>
</dbReference>
<accession>X1F552</accession>
<proteinExistence type="predicted"/>
<feature type="non-terminal residue" evidence="2">
    <location>
        <position position="280"/>
    </location>
</feature>
<dbReference type="PANTHER" id="PTHR42957:SF1">
    <property type="entry name" value="HELICASE MJ1565-RELATED"/>
    <property type="match status" value="1"/>
</dbReference>
<dbReference type="EMBL" id="BARU01003809">
    <property type="protein sequence ID" value="GAH27700.1"/>
    <property type="molecule type" value="Genomic_DNA"/>
</dbReference>
<comment type="caution">
    <text evidence="2">The sequence shown here is derived from an EMBL/GenBank/DDBJ whole genome shotgun (WGS) entry which is preliminary data.</text>
</comment>
<reference evidence="2" key="1">
    <citation type="journal article" date="2014" name="Front. Microbiol.">
        <title>High frequency of phylogenetically diverse reductive dehalogenase-homologous genes in deep subseafloor sedimentary metagenomes.</title>
        <authorList>
            <person name="Kawai M."/>
            <person name="Futagami T."/>
            <person name="Toyoda A."/>
            <person name="Takaki Y."/>
            <person name="Nishi S."/>
            <person name="Hori S."/>
            <person name="Arai W."/>
            <person name="Tsubouchi T."/>
            <person name="Morono Y."/>
            <person name="Uchiyama I."/>
            <person name="Ito T."/>
            <person name="Fujiyama A."/>
            <person name="Inagaki F."/>
            <person name="Takami H."/>
        </authorList>
    </citation>
    <scope>NUCLEOTIDE SEQUENCE</scope>
    <source>
        <strain evidence="2">Expedition CK06-06</strain>
    </source>
</reference>
<feature type="non-terminal residue" evidence="2">
    <location>
        <position position="1"/>
    </location>
</feature>
<feature type="domain" description="Helicase HerA central" evidence="1">
    <location>
        <begin position="9"/>
        <end position="204"/>
    </location>
</feature>
<evidence type="ECO:0000313" key="2">
    <source>
        <dbReference type="EMBL" id="GAH27700.1"/>
    </source>
</evidence>
<gene>
    <name evidence="2" type="ORF">S03H2_08010</name>
</gene>
<sequence length="280" mass="32286">LRGASKKYNFSLSINDLEKHMFICGSTGTGKSNFIQNFLINFSKLYNKPFFLVEFKGEYHFLQDKLKDLLILWPGENFSINIFDPVGANPKIHAERIFDILKSGQFLDDSAEYSPQMEKVLIDILTEVCENKNRQSWDGFKDCCEIYLDNNRNKIPMLKQTLISLKNRIRRFSIGPMKAIFDTNTTLSVSNLFNQKVILDLSSIIRLGGEKKDALFFLNMVLKYLWDRNLTRGAINYDGINHITIIEDAQYFAPQDMSKKSKLTSYLEDIALLQRGTGEC</sequence>
<dbReference type="AlphaFoldDB" id="X1F552"/>
<protein>
    <recommendedName>
        <fullName evidence="1">Helicase HerA central domain-containing protein</fullName>
    </recommendedName>
</protein>
<dbReference type="InterPro" id="IPR002789">
    <property type="entry name" value="HerA_central"/>
</dbReference>
<evidence type="ECO:0000259" key="1">
    <source>
        <dbReference type="Pfam" id="PF01935"/>
    </source>
</evidence>
<dbReference type="Gene3D" id="3.40.50.300">
    <property type="entry name" value="P-loop containing nucleotide triphosphate hydrolases"/>
    <property type="match status" value="1"/>
</dbReference>
<dbReference type="SUPFAM" id="SSF52540">
    <property type="entry name" value="P-loop containing nucleoside triphosphate hydrolases"/>
    <property type="match status" value="1"/>
</dbReference>
<dbReference type="InterPro" id="IPR027417">
    <property type="entry name" value="P-loop_NTPase"/>
</dbReference>